<organism evidence="1 2">
    <name type="scientific">Meloidogyne enterolobii</name>
    <name type="common">Root-knot nematode worm</name>
    <name type="synonym">Meloidogyne mayaguensis</name>
    <dbReference type="NCBI Taxonomy" id="390850"/>
    <lineage>
        <taxon>Eukaryota</taxon>
        <taxon>Metazoa</taxon>
        <taxon>Ecdysozoa</taxon>
        <taxon>Nematoda</taxon>
        <taxon>Chromadorea</taxon>
        <taxon>Rhabditida</taxon>
        <taxon>Tylenchina</taxon>
        <taxon>Tylenchomorpha</taxon>
        <taxon>Tylenchoidea</taxon>
        <taxon>Meloidogynidae</taxon>
        <taxon>Meloidogyninae</taxon>
        <taxon>Meloidogyne</taxon>
    </lineage>
</organism>
<gene>
    <name evidence="1" type="ORF">MENTE1834_LOCUS30559</name>
</gene>
<comment type="caution">
    <text evidence="1">The sequence shown here is derived from an EMBL/GenBank/DDBJ whole genome shotgun (WGS) entry which is preliminary data.</text>
</comment>
<keyword evidence="2" id="KW-1185">Reference proteome</keyword>
<dbReference type="EMBL" id="CAVMJV010000050">
    <property type="protein sequence ID" value="CAK5083236.1"/>
    <property type="molecule type" value="Genomic_DNA"/>
</dbReference>
<reference evidence="1" key="1">
    <citation type="submission" date="2023-11" db="EMBL/GenBank/DDBJ databases">
        <authorList>
            <person name="Poullet M."/>
        </authorList>
    </citation>
    <scope>NUCLEOTIDE SEQUENCE</scope>
    <source>
        <strain evidence="1">E1834</strain>
    </source>
</reference>
<sequence length="1887" mass="215932">MDRIQTRVANLEETMMERNSMGLPLPSCYNGSDDFLTYLKEFNRVATGHGWQPPRCCQILPIYLRGAALAIYEGMPEEEKNTWKNLVEGLANRLKKISTREVARLKMIERRQKVGETVDEFAQSLRTLVERAYPDSSLDVDLAALTLDPAVTNNVKGELGKMTKRFRDEQCRDRFRAGLLPEIKEKIIFMDDPRSLNEAVSQAKRVEELNSSIKEDVWRRTKEVEVKATLAEVNEIRANRDREMNGIKNEQNWHTQNYRQNNYSRGNQWGQRGNRGEWRRGPANQFQAWNQGYRGNQNARNFRNQRGQRWTPGPSRNSNSIPVLGGGTSGARGRGTNFQRGAYRINETSFPYICFLAMICLILPLTNGQFQICPNFPEGTGIVMNFPKDHNCTIKLEEIPELAKINIFVPIRLPKKFPVIRCQKWVVRMCTESYLGIYSKEKDANIVFIQISRKECWHTWDTQLLQRREENVWQTPSNWDKEYSFFGVKCKNVTGITLEEGSGAILDGRKLVTSWGDEFLISKRQDENEGWTKTPEIEEILMWRIPDQTYWNTHFRVGPVSAEIWSPRAIVVDELQYSFIYHKNATHPENLHGLPELAIRMENDVFVEIIKEKLENKTRVKKQSGTDFLKKNRKLFEARTSTQGTTPRVQSIETTLPATVNQKPITRTEETRTPIWKVTPSMRSLMPVTERPRTVISTTTTQKRIPATKELSLTTPSITRLTTTTLRARTTTRTPLTPTTSRRLIFTTTVTPRKIMTTSTPRITSTPRTTTRRVTYSLRPATKIRTSTQSAPTTRKMEITTKTPVIVEKPLSRMKPEGPGGEIKKIQIPQKLIATTEKSTTTVVIKRDVSEKPWIDLGDESHSNSRLNYLDWKTEQRRVVEAREKWINDCHNRNTQLAIARTLAREMPEQAARSLYNRDDITAHLLNSHEGQLKWQINRCQQVKAESIEWNQMIGQDCYKEIPVTVKNRKYFLKPGGRDLMEEGTKISCSRKKKISDQKLKNTTKMEELNLRESFKSSPHINRQNPLIFNLGSIFESEQNRLDQNLQDLTKRVNRPELTFPEDEASEDEITEEKNITRGTVRAVLAHGNKAIQTVIEKGNVIITKSTEVLEKGTNFLQDPFGIMSTIKMIAIIMACVAILIGLCVIYWKGKIYFMIVINGMRTGIRFANMMLNLIKPRRKFRQSLTVAAVEKRLTPTAPLAEEILEEEAYILDFIPKVYQVGSKKRRCYVNISLNGNKTRALFDTGADITYVSQKTAQSCGMKINKGDFPQALAANSTPICLLGSSNTLIEIGNFRKNFPVLISENEGCPGGAIIGTDLMEEINREEEDYTIGIDFKNGEVQLGRIKLPMIYAVNMEEKPLAVQLLKTHLLPPLSDSLVWGRVNKGVGSEEQFITVERQHRYFPLRVGKCLVKPMAKRIVPLRLMNYGNSEIKIHANSKLADLEPIGGGPEIKTIIEKDELCMTDKEWKEFKEEVDQIPEEANWIKNLPDEPLNNQEKPIFEKIFLEGNILSEAGLLELKHILETYKEAFMREDGKIGTFRGKTVHKIDLTDGARPLQNRPYRYPLHLQEEIEKQIKNLLKQNIIRPSSSAWASPIVLARKSDGSYRFCVDYRRLNSITKKQTYFLPRIQDLLDSAMGKQIFSVFDMSAGFHQIKLAKGHEERSAFICHCGLFEYLRVPFGLSGAPTTFQKAMEEVRQSCSRSFLVYLDDCILGSEDERSHLIDLKAFLQTISEAGLKLKPEKCKVGQAEIRYLGHLISANGIRIDPKDLEPIMKLKKPNTLTELRSLIGMLSYFRKFTPNFAEIMSPIYELTKKENTRDWGETHDKALEGMKELLTSAPVLAPPKLGKGGTKNTRARKFEKESNGRVSQRYTAGGTSGSKKNTREN</sequence>
<name>A0ACB0ZYE5_MELEN</name>
<proteinExistence type="predicted"/>
<accession>A0ACB0ZYE5</accession>
<evidence type="ECO:0000313" key="2">
    <source>
        <dbReference type="Proteomes" id="UP001497535"/>
    </source>
</evidence>
<dbReference type="Proteomes" id="UP001497535">
    <property type="component" value="Unassembled WGS sequence"/>
</dbReference>
<protein>
    <submittedName>
        <fullName evidence="1">Uncharacterized protein</fullName>
    </submittedName>
</protein>
<evidence type="ECO:0000313" key="1">
    <source>
        <dbReference type="EMBL" id="CAK5083236.1"/>
    </source>
</evidence>